<evidence type="ECO:0000259" key="4">
    <source>
        <dbReference type="Pfam" id="PF13359"/>
    </source>
</evidence>
<keyword evidence="2" id="KW-0479">Metal-binding</keyword>
<dbReference type="InterPro" id="IPR027806">
    <property type="entry name" value="HARBI1_dom"/>
</dbReference>
<name>A0A9W6XVL4_9STRA</name>
<feature type="region of interest" description="Disordered" evidence="3">
    <location>
        <begin position="92"/>
        <end position="126"/>
    </location>
</feature>
<comment type="caution">
    <text evidence="5">The sequence shown here is derived from an EMBL/GenBank/DDBJ whole genome shotgun (WGS) entry which is preliminary data.</text>
</comment>
<dbReference type="Pfam" id="PF13359">
    <property type="entry name" value="DDE_Tnp_4"/>
    <property type="match status" value="1"/>
</dbReference>
<protein>
    <submittedName>
        <fullName evidence="5">Unnamed protein product</fullName>
    </submittedName>
</protein>
<proteinExistence type="predicted"/>
<dbReference type="EMBL" id="BSXT01002264">
    <property type="protein sequence ID" value="GMF48020.1"/>
    <property type="molecule type" value="Genomic_DNA"/>
</dbReference>
<dbReference type="GO" id="GO:0046872">
    <property type="term" value="F:metal ion binding"/>
    <property type="evidence" value="ECO:0007669"/>
    <property type="project" value="UniProtKB-KW"/>
</dbReference>
<dbReference type="Proteomes" id="UP001165121">
    <property type="component" value="Unassembled WGS sequence"/>
</dbReference>
<accession>A0A9W6XVL4</accession>
<dbReference type="AlphaFoldDB" id="A0A9W6XVL4"/>
<evidence type="ECO:0000256" key="3">
    <source>
        <dbReference type="SAM" id="MobiDB-lite"/>
    </source>
</evidence>
<evidence type="ECO:0000256" key="2">
    <source>
        <dbReference type="ARBA" id="ARBA00022723"/>
    </source>
</evidence>
<sequence>MLAMLDEREVERRAEYAEFPRLPPSDDDVDEQDSPCPILDSWFNEVVFAFTLPGTGYKLARPTLHQDIEYPKIEVNPDAKIAWPGVCQPSFQPTARGSVKQGKAYTHPKATPGQDQHRPASLDQGTQDRQLDHTLAQRVEISPLLPDFPLPTRHSKALNQARLLRSPEARSSPPTDITMFRNNIEFHSSIRNKNDSDRSLTDGGPLVENFDDEWAMLADKGYQGHTDHTRCIPPKNGRNLSRADLQSNDDVSSDRVIVENCFGRLVHYGVYVLTSTGGAKTSTTTYSKVVRA</sequence>
<feature type="domain" description="DDE Tnp4" evidence="4">
    <location>
        <begin position="196"/>
        <end position="266"/>
    </location>
</feature>
<evidence type="ECO:0000313" key="5">
    <source>
        <dbReference type="EMBL" id="GMF48020.1"/>
    </source>
</evidence>
<evidence type="ECO:0000256" key="1">
    <source>
        <dbReference type="ARBA" id="ARBA00001968"/>
    </source>
</evidence>
<comment type="cofactor">
    <cofactor evidence="1">
        <name>a divalent metal cation</name>
        <dbReference type="ChEBI" id="CHEBI:60240"/>
    </cofactor>
</comment>
<organism evidence="5 6">
    <name type="scientific">Phytophthora fragariaefolia</name>
    <dbReference type="NCBI Taxonomy" id="1490495"/>
    <lineage>
        <taxon>Eukaryota</taxon>
        <taxon>Sar</taxon>
        <taxon>Stramenopiles</taxon>
        <taxon>Oomycota</taxon>
        <taxon>Peronosporomycetes</taxon>
        <taxon>Peronosporales</taxon>
        <taxon>Peronosporaceae</taxon>
        <taxon>Phytophthora</taxon>
    </lineage>
</organism>
<gene>
    <name evidence="5" type="ORF">Pfra01_001836400</name>
</gene>
<keyword evidence="6" id="KW-1185">Reference proteome</keyword>
<reference evidence="5" key="1">
    <citation type="submission" date="2023-04" db="EMBL/GenBank/DDBJ databases">
        <title>Phytophthora fragariaefolia NBRC 109709.</title>
        <authorList>
            <person name="Ichikawa N."/>
            <person name="Sato H."/>
            <person name="Tonouchi N."/>
        </authorList>
    </citation>
    <scope>NUCLEOTIDE SEQUENCE</scope>
    <source>
        <strain evidence="5">NBRC 109709</strain>
    </source>
</reference>
<evidence type="ECO:0000313" key="6">
    <source>
        <dbReference type="Proteomes" id="UP001165121"/>
    </source>
</evidence>